<comment type="caution">
    <text evidence="4">The sequence shown here is derived from an EMBL/GenBank/DDBJ whole genome shotgun (WGS) entry which is preliminary data.</text>
</comment>
<proteinExistence type="predicted"/>
<keyword evidence="2" id="KW-0812">Transmembrane</keyword>
<feature type="transmembrane region" description="Helical" evidence="2">
    <location>
        <begin position="205"/>
        <end position="222"/>
    </location>
</feature>
<dbReference type="GO" id="GO:0005509">
    <property type="term" value="F:calcium ion binding"/>
    <property type="evidence" value="ECO:0007669"/>
    <property type="project" value="InterPro"/>
</dbReference>
<keyword evidence="1" id="KW-0106">Calcium</keyword>
<dbReference type="InterPro" id="IPR018247">
    <property type="entry name" value="EF_Hand_1_Ca_BS"/>
</dbReference>
<name>A0AAD3GZN4_9STRA</name>
<dbReference type="Gene3D" id="1.10.238.10">
    <property type="entry name" value="EF-hand"/>
    <property type="match status" value="1"/>
</dbReference>
<evidence type="ECO:0000313" key="5">
    <source>
        <dbReference type="Proteomes" id="UP001054902"/>
    </source>
</evidence>
<feature type="domain" description="EF-hand" evidence="3">
    <location>
        <begin position="276"/>
        <end position="311"/>
    </location>
</feature>
<dbReference type="AlphaFoldDB" id="A0AAD3GZN4"/>
<evidence type="ECO:0000313" key="4">
    <source>
        <dbReference type="EMBL" id="GFH45212.1"/>
    </source>
</evidence>
<dbReference type="EMBL" id="BLLK01000020">
    <property type="protein sequence ID" value="GFH45212.1"/>
    <property type="molecule type" value="Genomic_DNA"/>
</dbReference>
<feature type="transmembrane region" description="Helical" evidence="2">
    <location>
        <begin position="325"/>
        <end position="342"/>
    </location>
</feature>
<evidence type="ECO:0000256" key="2">
    <source>
        <dbReference type="SAM" id="Phobius"/>
    </source>
</evidence>
<evidence type="ECO:0000259" key="3">
    <source>
        <dbReference type="PROSITE" id="PS50222"/>
    </source>
</evidence>
<keyword evidence="5" id="KW-1185">Reference proteome</keyword>
<dbReference type="SUPFAM" id="SSF47473">
    <property type="entry name" value="EF-hand"/>
    <property type="match status" value="1"/>
</dbReference>
<dbReference type="InterPro" id="IPR002048">
    <property type="entry name" value="EF_hand_dom"/>
</dbReference>
<sequence>MDLMASVLYVYCSGKFVLMYPFREYRARVNADREVKEFKEDLLRRARIHNMKNSATGKFRKSITVIGKNNVPIAEVLSFIEEVLFDNDVNKHMTKLDVEMLVFRYLLENYAERITDDIFQLIDVGRDRKVRVEEMHHFLCHQSTGKKTRIYNVYLSLKASLNPSVFFSLSFALGSLTAILKNLSIREKFGFSLKWLFGDRNPSFYSGWLFMIGCTFFVLNAYHAIQSSYEREVAAREIMKNCMHYKSAKKAFKEMSKDGRFERQDIRGLFNKSVAMTADEFDAIFNELDADGDGNITEDEIDDFLSAEESRDMNVEVLKRCFKDFAFWAQFSWFIGTFGYLIPAYDGVVYNKGYFILGGVGYLMGGLGSLVMLIHVMQDTRSTVLQMKNCVSTMAETPIYMQSISSNMHRFKDDLFKVDTDEEALANEDDSYFKSSPPIASNSLRKLAILCDKGNTRIFHFIRRHGNTVRQFRLVGDEVTREAFNKEGNQTPIESFHSTDLDKNNIGGLVVFGSDNNDAWIDMRTRSMHDTAIEKARLKNIALATNECSADMLLTSIGEALEERRKDLIPSFYMNGGRKVDTSEDSRTLNALKDSVRGIESLSGNNMGNKKVSFRLFDSGMLDEDSSVSVSSASC</sequence>
<organism evidence="4 5">
    <name type="scientific">Chaetoceros tenuissimus</name>
    <dbReference type="NCBI Taxonomy" id="426638"/>
    <lineage>
        <taxon>Eukaryota</taxon>
        <taxon>Sar</taxon>
        <taxon>Stramenopiles</taxon>
        <taxon>Ochrophyta</taxon>
        <taxon>Bacillariophyta</taxon>
        <taxon>Coscinodiscophyceae</taxon>
        <taxon>Chaetocerotophycidae</taxon>
        <taxon>Chaetocerotales</taxon>
        <taxon>Chaetocerotaceae</taxon>
        <taxon>Chaetoceros</taxon>
    </lineage>
</organism>
<reference evidence="4 5" key="1">
    <citation type="journal article" date="2021" name="Sci. Rep.">
        <title>The genome of the diatom Chaetoceros tenuissimus carries an ancient integrated fragment of an extant virus.</title>
        <authorList>
            <person name="Hongo Y."/>
            <person name="Kimura K."/>
            <person name="Takaki Y."/>
            <person name="Yoshida Y."/>
            <person name="Baba S."/>
            <person name="Kobayashi G."/>
            <person name="Nagasaki K."/>
            <person name="Hano T."/>
            <person name="Tomaru Y."/>
        </authorList>
    </citation>
    <scope>NUCLEOTIDE SEQUENCE [LARGE SCALE GENOMIC DNA]</scope>
    <source>
        <strain evidence="4 5">NIES-3715</strain>
    </source>
</reference>
<protein>
    <recommendedName>
        <fullName evidence="3">EF-hand domain-containing protein</fullName>
    </recommendedName>
</protein>
<dbReference type="PROSITE" id="PS50222">
    <property type="entry name" value="EF_HAND_2"/>
    <property type="match status" value="1"/>
</dbReference>
<dbReference type="PROSITE" id="PS00018">
    <property type="entry name" value="EF_HAND_1"/>
    <property type="match status" value="1"/>
</dbReference>
<keyword evidence="2" id="KW-1133">Transmembrane helix</keyword>
<dbReference type="Proteomes" id="UP001054902">
    <property type="component" value="Unassembled WGS sequence"/>
</dbReference>
<dbReference type="SMART" id="SM00054">
    <property type="entry name" value="EFh"/>
    <property type="match status" value="2"/>
</dbReference>
<feature type="transmembrane region" description="Helical" evidence="2">
    <location>
        <begin position="354"/>
        <end position="377"/>
    </location>
</feature>
<keyword evidence="2" id="KW-0472">Membrane</keyword>
<dbReference type="InterPro" id="IPR011992">
    <property type="entry name" value="EF-hand-dom_pair"/>
</dbReference>
<accession>A0AAD3GZN4</accession>
<gene>
    <name evidence="4" type="ORF">CTEN210_01686</name>
</gene>
<evidence type="ECO:0000256" key="1">
    <source>
        <dbReference type="ARBA" id="ARBA00022837"/>
    </source>
</evidence>